<proteinExistence type="predicted"/>
<dbReference type="GO" id="GO:0031267">
    <property type="term" value="F:small GTPase binding"/>
    <property type="evidence" value="ECO:0007669"/>
    <property type="project" value="TreeGrafter"/>
</dbReference>
<name>A0A2K5MZK8_CERAT</name>
<evidence type="ECO:0000256" key="5">
    <source>
        <dbReference type="SAM" id="MobiDB-lite"/>
    </source>
</evidence>
<accession>A0A2K5MZK8</accession>
<evidence type="ECO:0000256" key="2">
    <source>
        <dbReference type="ARBA" id="ARBA00023034"/>
    </source>
</evidence>
<evidence type="ECO:0000313" key="7">
    <source>
        <dbReference type="Ensembl" id="ENSCATP00000030683.1"/>
    </source>
</evidence>
<evidence type="ECO:0000256" key="4">
    <source>
        <dbReference type="SAM" id="Coils"/>
    </source>
</evidence>
<reference evidence="7" key="2">
    <citation type="submission" date="2025-09" db="UniProtKB">
        <authorList>
            <consortium name="Ensembl"/>
        </authorList>
    </citation>
    <scope>IDENTIFICATION</scope>
</reference>
<dbReference type="Ensembl" id="ENSCATT00000054946.1">
    <property type="protein sequence ID" value="ENSCATP00000030683.1"/>
    <property type="gene ID" value="ENSCATG00000038505.1"/>
</dbReference>
<dbReference type="PROSITE" id="PS50913">
    <property type="entry name" value="GRIP"/>
    <property type="match status" value="1"/>
</dbReference>
<feature type="region of interest" description="Disordered" evidence="5">
    <location>
        <begin position="282"/>
        <end position="332"/>
    </location>
</feature>
<dbReference type="AlphaFoldDB" id="A0A2K5MZK8"/>
<sequence length="401" mass="45527">MDIGKLKGENEKIVETFRGKETEYQILREKEFESHSVKEKALAFEQLLKEKEQSKTGNQVMLALKPKQRENTAVQRKVQRLRDQEFQSNQELETLRNHLLKSEDSLTHEALATEDRKKVTVLEEKPVSSSNAMENASHQMVLQHFQQEEKAMYSVELGKQKQLIAEWKKKAENLEGKVISSQEDPKEEQIEGLKKQNDLEGKVDKVLMRNLFISHFHTPKNQRLDMFRLMGSILGVRTEEMEQLFHDDQGRGSKSVPNTPLRPNQQSVLNSSFSELFLKFPETESHSSVPPPKLSVQDMKPLDSPGRKKLDTNAPESFKDTAESRSGKRRDVNPFLGPHSAGVPLTNPAGLGPGGPQHLLLKPILDIWPTFTPLLVLPDNNAGAVLKDLVKQQKILKPETV</sequence>
<organism evidence="7 8">
    <name type="scientific">Cercocebus atys</name>
    <name type="common">Sooty mangabey</name>
    <name type="synonym">Cercocebus torquatus atys</name>
    <dbReference type="NCBI Taxonomy" id="9531"/>
    <lineage>
        <taxon>Eukaryota</taxon>
        <taxon>Metazoa</taxon>
        <taxon>Chordata</taxon>
        <taxon>Craniata</taxon>
        <taxon>Vertebrata</taxon>
        <taxon>Euteleostomi</taxon>
        <taxon>Mammalia</taxon>
        <taxon>Eutheria</taxon>
        <taxon>Euarchontoglires</taxon>
        <taxon>Primates</taxon>
        <taxon>Haplorrhini</taxon>
        <taxon>Catarrhini</taxon>
        <taxon>Cercopithecidae</taxon>
        <taxon>Cercopithecinae</taxon>
        <taxon>Cercocebus</taxon>
    </lineage>
</organism>
<dbReference type="GO" id="GO:0005794">
    <property type="term" value="C:Golgi apparatus"/>
    <property type="evidence" value="ECO:0007669"/>
    <property type="project" value="UniProtKB-SubCell"/>
</dbReference>
<evidence type="ECO:0000256" key="1">
    <source>
        <dbReference type="ARBA" id="ARBA00004555"/>
    </source>
</evidence>
<dbReference type="GO" id="GO:0007030">
    <property type="term" value="P:Golgi organization"/>
    <property type="evidence" value="ECO:0007669"/>
    <property type="project" value="TreeGrafter"/>
</dbReference>
<comment type="subcellular location">
    <subcellularLocation>
        <location evidence="1">Golgi apparatus</location>
    </subcellularLocation>
</comment>
<dbReference type="InterPro" id="IPR000237">
    <property type="entry name" value="GRIP_dom"/>
</dbReference>
<dbReference type="STRING" id="9531.ENSCATP00000030683"/>
<feature type="compositionally biased region" description="Basic and acidic residues" evidence="5">
    <location>
        <begin position="305"/>
        <end position="332"/>
    </location>
</feature>
<keyword evidence="8" id="KW-1185">Reference proteome</keyword>
<protein>
    <recommendedName>
        <fullName evidence="6">GRIP domain-containing protein</fullName>
    </recommendedName>
</protein>
<dbReference type="GO" id="GO:0006888">
    <property type="term" value="P:endoplasmic reticulum to Golgi vesicle-mediated transport"/>
    <property type="evidence" value="ECO:0007669"/>
    <property type="project" value="TreeGrafter"/>
</dbReference>
<reference evidence="7" key="1">
    <citation type="submission" date="2025-08" db="UniProtKB">
        <authorList>
            <consortium name="Ensembl"/>
        </authorList>
    </citation>
    <scope>IDENTIFICATION</scope>
</reference>
<feature type="compositionally biased region" description="Polar residues" evidence="5">
    <location>
        <begin position="255"/>
        <end position="266"/>
    </location>
</feature>
<keyword evidence="3 4" id="KW-0175">Coiled coil</keyword>
<evidence type="ECO:0000256" key="3">
    <source>
        <dbReference type="ARBA" id="ARBA00023054"/>
    </source>
</evidence>
<feature type="domain" description="GRIP" evidence="6">
    <location>
        <begin position="198"/>
        <end position="247"/>
    </location>
</feature>
<dbReference type="GeneTree" id="ENSGT00710000106769"/>
<evidence type="ECO:0000313" key="8">
    <source>
        <dbReference type="Proteomes" id="UP000233060"/>
    </source>
</evidence>
<dbReference type="Proteomes" id="UP000233060">
    <property type="component" value="Unassembled WGS sequence"/>
</dbReference>
<dbReference type="OMA" id="HQMVLQH"/>
<keyword evidence="2" id="KW-0333">Golgi apparatus</keyword>
<feature type="region of interest" description="Disordered" evidence="5">
    <location>
        <begin position="247"/>
        <end position="266"/>
    </location>
</feature>
<feature type="coiled-coil region" evidence="4">
    <location>
        <begin position="157"/>
        <end position="184"/>
    </location>
</feature>
<evidence type="ECO:0000259" key="6">
    <source>
        <dbReference type="PROSITE" id="PS50913"/>
    </source>
</evidence>
<dbReference type="PANTHER" id="PTHR18921:SF2">
    <property type="entry name" value="THYROID RECEPTOR-INTERACTING PROTEIN 11"/>
    <property type="match status" value="1"/>
</dbReference>
<dbReference type="PANTHER" id="PTHR18921">
    <property type="entry name" value="MYOSIN HEAVY CHAIN - RELATED"/>
    <property type="match status" value="1"/>
</dbReference>